<feature type="domain" description="THIF-type NAD/FAD binding fold" evidence="1">
    <location>
        <begin position="19"/>
        <end position="147"/>
    </location>
</feature>
<dbReference type="CDD" id="cd01483">
    <property type="entry name" value="E1_enzyme_family"/>
    <property type="match status" value="1"/>
</dbReference>
<evidence type="ECO:0000313" key="2">
    <source>
        <dbReference type="EMBL" id="NQE37741.1"/>
    </source>
</evidence>
<dbReference type="Gene3D" id="3.40.50.720">
    <property type="entry name" value="NAD(P)-binding Rossmann-like Domain"/>
    <property type="match status" value="1"/>
</dbReference>
<name>A0ABX2D5G4_9CYAN</name>
<reference evidence="2 3" key="1">
    <citation type="journal article" date="2020" name="Sci. Rep.">
        <title>A novel cyanobacterial geosmin producer, revising GeoA distribution and dispersion patterns in Bacteria.</title>
        <authorList>
            <person name="Churro C."/>
            <person name="Semedo-Aguiar A.P."/>
            <person name="Silva A.D."/>
            <person name="Pereira-Leal J.B."/>
            <person name="Leite R.B."/>
        </authorList>
    </citation>
    <scope>NUCLEOTIDE SEQUENCE [LARGE SCALE GENOMIC DNA]</scope>
    <source>
        <strain evidence="2 3">IPMA8</strain>
    </source>
</reference>
<dbReference type="Proteomes" id="UP000702425">
    <property type="component" value="Unassembled WGS sequence"/>
</dbReference>
<evidence type="ECO:0000313" key="3">
    <source>
        <dbReference type="Proteomes" id="UP000702425"/>
    </source>
</evidence>
<dbReference type="InterPro" id="IPR000594">
    <property type="entry name" value="ThiF_NAD_FAD-bd"/>
</dbReference>
<dbReference type="PANTHER" id="PTHR43267">
    <property type="entry name" value="TRNA THREONYLCARBAMOYLADENOSINE DEHYDRATASE"/>
    <property type="match status" value="1"/>
</dbReference>
<keyword evidence="2" id="KW-0548">Nucleotidyltransferase</keyword>
<dbReference type="SUPFAM" id="SSF69572">
    <property type="entry name" value="Activating enzymes of the ubiquitin-like proteins"/>
    <property type="match status" value="1"/>
</dbReference>
<protein>
    <submittedName>
        <fullName evidence="2">Adenylyltransferase/sulfurtransferase MoeZ</fullName>
    </submittedName>
</protein>
<keyword evidence="2" id="KW-0808">Transferase</keyword>
<comment type="caution">
    <text evidence="2">The sequence shown here is derived from an EMBL/GenBank/DDBJ whole genome shotgun (WGS) entry which is preliminary data.</text>
</comment>
<dbReference type="InterPro" id="IPR045886">
    <property type="entry name" value="ThiF/MoeB/HesA"/>
</dbReference>
<keyword evidence="3" id="KW-1185">Reference proteome</keyword>
<dbReference type="Pfam" id="PF00899">
    <property type="entry name" value="ThiF"/>
    <property type="match status" value="1"/>
</dbReference>
<dbReference type="RefSeq" id="WP_172192015.1">
    <property type="nucleotide sequence ID" value="NZ_CAWPPK010000055.1"/>
</dbReference>
<dbReference type="PANTHER" id="PTHR43267:SF1">
    <property type="entry name" value="TRNA THREONYLCARBAMOYLADENOSINE DEHYDRATASE"/>
    <property type="match status" value="1"/>
</dbReference>
<evidence type="ECO:0000259" key="1">
    <source>
        <dbReference type="Pfam" id="PF00899"/>
    </source>
</evidence>
<dbReference type="GO" id="GO:0016779">
    <property type="term" value="F:nucleotidyltransferase activity"/>
    <property type="evidence" value="ECO:0007669"/>
    <property type="project" value="UniProtKB-KW"/>
</dbReference>
<gene>
    <name evidence="2" type="primary">moeZ_3</name>
    <name evidence="2" type="ORF">E5S67_05522</name>
</gene>
<organism evidence="2 3">
    <name type="scientific">Microcoleus asticus IPMA8</name>
    <dbReference type="NCBI Taxonomy" id="2563858"/>
    <lineage>
        <taxon>Bacteria</taxon>
        <taxon>Bacillati</taxon>
        <taxon>Cyanobacteriota</taxon>
        <taxon>Cyanophyceae</taxon>
        <taxon>Oscillatoriophycideae</taxon>
        <taxon>Oscillatoriales</taxon>
        <taxon>Microcoleaceae</taxon>
        <taxon>Microcoleus</taxon>
        <taxon>Microcoleus asticus</taxon>
    </lineage>
</organism>
<dbReference type="InterPro" id="IPR035985">
    <property type="entry name" value="Ubiquitin-activating_enz"/>
</dbReference>
<sequence>MSIFFHEQLYRSAAVMSLVKNFPVTVCGAGALGANITESLARSGFCQLKVIDRDRIEERNLSTQPYYRSDIGAFKAKILANNLYRALGVSIDPHSKELTPANADRLLTNSATVIDTFDNSIGRQAVKDYCASVSLPCVHVGLAADYSEIIWNQHYRIPSAANDDVCDYPLARNLVMLTVAVACEVIVTFAGTQEQQNLTCTIGDFAVKPLIL</sequence>
<proteinExistence type="predicted"/>
<dbReference type="EMBL" id="SRRZ01000148">
    <property type="protein sequence ID" value="NQE37741.1"/>
    <property type="molecule type" value="Genomic_DNA"/>
</dbReference>
<accession>A0ABX2D5G4</accession>